<gene>
    <name evidence="1" type="ORF">KHB02_18815</name>
</gene>
<sequence length="70" mass="8347">MVEVDGRAKYEDPEMLGARTTAQAHWEEKRREDFIRSFPEVRYVLRVSWRELMCPEDLRVLLVHSGVPCR</sequence>
<protein>
    <submittedName>
        <fullName evidence="1">Uncharacterized protein</fullName>
    </submittedName>
</protein>
<dbReference type="EMBL" id="JAGYPE010000003">
    <property type="protein sequence ID" value="MBS4183447.1"/>
    <property type="molecule type" value="Genomic_DNA"/>
</dbReference>
<accession>A0A942SZW9</accession>
<dbReference type="AlphaFoldDB" id="A0A942SZW9"/>
<name>A0A942SZW9_9BACI</name>
<evidence type="ECO:0000313" key="1">
    <source>
        <dbReference type="EMBL" id="MBS4183447.1"/>
    </source>
</evidence>
<reference evidence="1" key="1">
    <citation type="submission" date="2021-05" db="EMBL/GenBank/DDBJ databases">
        <title>Novel Bacillus species.</title>
        <authorList>
            <person name="Liu G."/>
        </authorList>
    </citation>
    <scope>NUCLEOTIDE SEQUENCE</scope>
    <source>
        <strain evidence="1">FJAT-50051</strain>
    </source>
</reference>
<proteinExistence type="predicted"/>
<organism evidence="1">
    <name type="scientific">Neobacillus citreus</name>
    <dbReference type="NCBI Taxonomy" id="2833578"/>
    <lineage>
        <taxon>Bacteria</taxon>
        <taxon>Bacillati</taxon>
        <taxon>Bacillota</taxon>
        <taxon>Bacilli</taxon>
        <taxon>Bacillales</taxon>
        <taxon>Bacillaceae</taxon>
        <taxon>Neobacillus</taxon>
    </lineage>
</organism>
<comment type="caution">
    <text evidence="1">The sequence shown here is derived from an EMBL/GenBank/DDBJ whole genome shotgun (WGS) entry which is preliminary data.</text>
</comment>